<name>A0A812SDP6_SYMPI</name>
<comment type="caution">
    <text evidence="1">The sequence shown here is derived from an EMBL/GenBank/DDBJ whole genome shotgun (WGS) entry which is preliminary data.</text>
</comment>
<evidence type="ECO:0000313" key="2">
    <source>
        <dbReference type="Proteomes" id="UP000649617"/>
    </source>
</evidence>
<keyword evidence="2" id="KW-1185">Reference proteome</keyword>
<evidence type="ECO:0000313" key="1">
    <source>
        <dbReference type="EMBL" id="CAE7469936.1"/>
    </source>
</evidence>
<dbReference type="OrthoDB" id="418097at2759"/>
<dbReference type="EMBL" id="CAJNIZ010023547">
    <property type="protein sequence ID" value="CAE7469936.1"/>
    <property type="molecule type" value="Genomic_DNA"/>
</dbReference>
<dbReference type="AlphaFoldDB" id="A0A812SDP6"/>
<organism evidence="1 2">
    <name type="scientific">Symbiodinium pilosum</name>
    <name type="common">Dinoflagellate</name>
    <dbReference type="NCBI Taxonomy" id="2952"/>
    <lineage>
        <taxon>Eukaryota</taxon>
        <taxon>Sar</taxon>
        <taxon>Alveolata</taxon>
        <taxon>Dinophyceae</taxon>
        <taxon>Suessiales</taxon>
        <taxon>Symbiodiniaceae</taxon>
        <taxon>Symbiodinium</taxon>
    </lineage>
</organism>
<protein>
    <submittedName>
        <fullName evidence="1">Uncharacterized protein</fullName>
    </submittedName>
</protein>
<accession>A0A812SDP6</accession>
<dbReference type="Proteomes" id="UP000649617">
    <property type="component" value="Unassembled WGS sequence"/>
</dbReference>
<gene>
    <name evidence="1" type="ORF">SPIL2461_LOCUS11877</name>
</gene>
<sequence>MVKNGPFSVSNMNEMMSHFHVEFIPVSSKYVGMDGLYLCHAESHFTGLCCREGLVRHFDNGHVKECSISFPMQLANLGKTTFFRLVEKRTHDPHRLCNVVGGAGTVHKPPATNPELPHFTCPLVRCAVPGCEGSLIEKQHVKAICYEMTGLQDIIFVPKQCSSRTCCSTYGYNFRWLNGSKINVLNVEDFKDDVIFASAKKGFSIQYLRYHEELLFRGRVSIRAIEQAYKSVFGNDSEDDAHDDVVSGFRKLHQTALFYFVALREFQVLNLRKTLVIDDEISNASLEVYQSYCHSSLFPPENRKTVKVLVGDGHLSLKPRGEDGPMKRAGRPRVHSKVPSKYSKGWFMMCDPNTGRIISLIVMHEPENNDHVLGSLNGVLWLYPKLKTFVYDRACSFVKFANSHTALDQIENYMVDWFHAYRHAPQCSCNPRRRRKLGKLIKGVNTSICAQIFSWFRSFSFNFNELRGNRHKFIILYMAKRHNEATENQNAVYLRPIIRNTRVSKSYACSTKKQKRTMKTSRKIRVMKLMKKSMKK</sequence>
<proteinExistence type="predicted"/>
<reference evidence="1" key="1">
    <citation type="submission" date="2021-02" db="EMBL/GenBank/DDBJ databases">
        <authorList>
            <person name="Dougan E. K."/>
            <person name="Rhodes N."/>
            <person name="Thang M."/>
            <person name="Chan C."/>
        </authorList>
    </citation>
    <scope>NUCLEOTIDE SEQUENCE</scope>
</reference>